<dbReference type="Gramene" id="PGSC0003DMT400016252">
    <property type="protein sequence ID" value="PGSC0003DMT400016252"/>
    <property type="gene ID" value="PGSC0003DMG400006349"/>
</dbReference>
<dbReference type="EnsemblPlants" id="PGSC0003DMT400016251">
    <property type="protein sequence ID" value="PGSC0003DMT400016251"/>
    <property type="gene ID" value="PGSC0003DMG400006349"/>
</dbReference>
<evidence type="ECO:0000313" key="2">
    <source>
        <dbReference type="EnsemblPlants" id="PGSC0003DMT400016251"/>
    </source>
</evidence>
<proteinExistence type="predicted"/>
<name>M1A7C8_SOLTU</name>
<feature type="chain" id="PRO_5010132189" evidence="1">
    <location>
        <begin position="21"/>
        <end position="56"/>
    </location>
</feature>
<accession>M1A7C8</accession>
<dbReference type="Gramene" id="PGSC0003DMT400016251">
    <property type="protein sequence ID" value="PGSC0003DMT400016251"/>
    <property type="gene ID" value="PGSC0003DMG400006349"/>
</dbReference>
<dbReference type="EnsemblPlants" id="PGSC0003DMT400016252">
    <property type="protein sequence ID" value="PGSC0003DMT400016252"/>
    <property type="gene ID" value="PGSC0003DMG400006349"/>
</dbReference>
<evidence type="ECO:0000256" key="1">
    <source>
        <dbReference type="SAM" id="SignalP"/>
    </source>
</evidence>
<feature type="signal peptide" evidence="1">
    <location>
        <begin position="1"/>
        <end position="20"/>
    </location>
</feature>
<organism evidence="2 3">
    <name type="scientific">Solanum tuberosum</name>
    <name type="common">Potato</name>
    <dbReference type="NCBI Taxonomy" id="4113"/>
    <lineage>
        <taxon>Eukaryota</taxon>
        <taxon>Viridiplantae</taxon>
        <taxon>Streptophyta</taxon>
        <taxon>Embryophyta</taxon>
        <taxon>Tracheophyta</taxon>
        <taxon>Spermatophyta</taxon>
        <taxon>Magnoliopsida</taxon>
        <taxon>eudicotyledons</taxon>
        <taxon>Gunneridae</taxon>
        <taxon>Pentapetalae</taxon>
        <taxon>asterids</taxon>
        <taxon>lamiids</taxon>
        <taxon>Solanales</taxon>
        <taxon>Solanaceae</taxon>
        <taxon>Solanoideae</taxon>
        <taxon>Solaneae</taxon>
        <taxon>Solanum</taxon>
    </lineage>
</organism>
<dbReference type="AlphaFoldDB" id="M1A7C8"/>
<reference evidence="3" key="1">
    <citation type="journal article" date="2011" name="Nature">
        <title>Genome sequence and analysis of the tuber crop potato.</title>
        <authorList>
            <consortium name="The Potato Genome Sequencing Consortium"/>
        </authorList>
    </citation>
    <scope>NUCLEOTIDE SEQUENCE [LARGE SCALE GENOMIC DNA]</scope>
    <source>
        <strain evidence="3">cv. DM1-3 516 R44</strain>
    </source>
</reference>
<dbReference type="HOGENOM" id="CLU_3018063_0_0_1"/>
<dbReference type="ExpressionAtlas" id="M1A7C8">
    <property type="expression patterns" value="baseline"/>
</dbReference>
<dbReference type="Proteomes" id="UP000011115">
    <property type="component" value="Unassembled WGS sequence"/>
</dbReference>
<reference evidence="2" key="2">
    <citation type="submission" date="2015-06" db="UniProtKB">
        <authorList>
            <consortium name="EnsemblPlants"/>
        </authorList>
    </citation>
    <scope>IDENTIFICATION</scope>
    <source>
        <strain evidence="2">DM1-3 516 R44</strain>
    </source>
</reference>
<sequence length="56" mass="6315">MVVLVAAQVVLLGEWCPAYCSSTSRLANLHLQSIREAVATRRTSDEQRLTMMKRSH</sequence>
<keyword evidence="3" id="KW-1185">Reference proteome</keyword>
<keyword evidence="1" id="KW-0732">Signal</keyword>
<evidence type="ECO:0000313" key="3">
    <source>
        <dbReference type="Proteomes" id="UP000011115"/>
    </source>
</evidence>
<protein>
    <submittedName>
        <fullName evidence="2">RNA-binding protein AKIP1</fullName>
    </submittedName>
</protein>